<evidence type="ECO:0008006" key="4">
    <source>
        <dbReference type="Google" id="ProtNLM"/>
    </source>
</evidence>
<dbReference type="SUPFAM" id="SSF53271">
    <property type="entry name" value="PRTase-like"/>
    <property type="match status" value="1"/>
</dbReference>
<dbReference type="PANTHER" id="PTHR19278">
    <property type="entry name" value="OROTATE PHOSPHORIBOSYLTRANSFERASE"/>
    <property type="match status" value="1"/>
</dbReference>
<evidence type="ECO:0000256" key="1">
    <source>
        <dbReference type="ARBA" id="ARBA00004725"/>
    </source>
</evidence>
<dbReference type="CDD" id="cd06223">
    <property type="entry name" value="PRTases_typeI"/>
    <property type="match status" value="1"/>
</dbReference>
<dbReference type="InterPro" id="IPR029057">
    <property type="entry name" value="PRTase-like"/>
</dbReference>
<name>A0A382WI65_9ZZZZ</name>
<evidence type="ECO:0000256" key="2">
    <source>
        <dbReference type="ARBA" id="ARBA00022975"/>
    </source>
</evidence>
<dbReference type="PANTHER" id="PTHR19278:SF9">
    <property type="entry name" value="URIDINE 5'-MONOPHOSPHATE SYNTHASE"/>
    <property type="match status" value="1"/>
</dbReference>
<comment type="pathway">
    <text evidence="1">Pyrimidine metabolism; UMP biosynthesis via de novo pathway.</text>
</comment>
<keyword evidence="2" id="KW-0665">Pyrimidine biosynthesis</keyword>
<accession>A0A382WI65</accession>
<protein>
    <recommendedName>
        <fullName evidence="4">Orotate phosphoribosyltransferase</fullName>
    </recommendedName>
</protein>
<dbReference type="EMBL" id="UINC01160056">
    <property type="protein sequence ID" value="SVD58483.1"/>
    <property type="molecule type" value="Genomic_DNA"/>
</dbReference>
<dbReference type="InterPro" id="IPR000836">
    <property type="entry name" value="PRTase_dom"/>
</dbReference>
<dbReference type="GO" id="GO:0006222">
    <property type="term" value="P:UMP biosynthetic process"/>
    <property type="evidence" value="ECO:0007669"/>
    <property type="project" value="TreeGrafter"/>
</dbReference>
<sequence length="124" mass="12297">MVADAALVEIEALDAVAADEGVGPITAIGGLTAGADPVAFGIAAVAASRGRFFRSFSIRKESKDHGVEGRLAGALLPGDRVVITEDTVTRGTSPLEAASVVRALGAEAVAVLPIVDRGGTCGAA</sequence>
<evidence type="ECO:0000313" key="3">
    <source>
        <dbReference type="EMBL" id="SVD58483.1"/>
    </source>
</evidence>
<feature type="non-terminal residue" evidence="3">
    <location>
        <position position="124"/>
    </location>
</feature>
<gene>
    <name evidence="3" type="ORF">METZ01_LOCUS411337</name>
</gene>
<dbReference type="GO" id="GO:0004588">
    <property type="term" value="F:orotate phosphoribosyltransferase activity"/>
    <property type="evidence" value="ECO:0007669"/>
    <property type="project" value="TreeGrafter"/>
</dbReference>
<reference evidence="3" key="1">
    <citation type="submission" date="2018-05" db="EMBL/GenBank/DDBJ databases">
        <authorList>
            <person name="Lanie J.A."/>
            <person name="Ng W.-L."/>
            <person name="Kazmierczak K.M."/>
            <person name="Andrzejewski T.M."/>
            <person name="Davidsen T.M."/>
            <person name="Wayne K.J."/>
            <person name="Tettelin H."/>
            <person name="Glass J.I."/>
            <person name="Rusch D."/>
            <person name="Podicherti R."/>
            <person name="Tsui H.-C.T."/>
            <person name="Winkler M.E."/>
        </authorList>
    </citation>
    <scope>NUCLEOTIDE SEQUENCE</scope>
</reference>
<dbReference type="GO" id="GO:0019856">
    <property type="term" value="P:pyrimidine nucleobase biosynthetic process"/>
    <property type="evidence" value="ECO:0007669"/>
    <property type="project" value="TreeGrafter"/>
</dbReference>
<organism evidence="3">
    <name type="scientific">marine metagenome</name>
    <dbReference type="NCBI Taxonomy" id="408172"/>
    <lineage>
        <taxon>unclassified sequences</taxon>
        <taxon>metagenomes</taxon>
        <taxon>ecological metagenomes</taxon>
    </lineage>
</organism>
<dbReference type="Gene3D" id="3.40.50.2020">
    <property type="match status" value="1"/>
</dbReference>
<dbReference type="AlphaFoldDB" id="A0A382WI65"/>
<proteinExistence type="predicted"/>